<proteinExistence type="inferred from homology"/>
<protein>
    <submittedName>
        <fullName evidence="9">Peptide/nickel transport system permease protein</fullName>
    </submittedName>
</protein>
<keyword evidence="2 7" id="KW-0813">Transport</keyword>
<feature type="transmembrane region" description="Helical" evidence="7">
    <location>
        <begin position="189"/>
        <end position="207"/>
    </location>
</feature>
<dbReference type="OrthoDB" id="9807402at2"/>
<dbReference type="InterPro" id="IPR035906">
    <property type="entry name" value="MetI-like_sf"/>
</dbReference>
<dbReference type="RefSeq" id="WP_123689003.1">
    <property type="nucleotide sequence ID" value="NZ_AP019700.1"/>
</dbReference>
<dbReference type="Gene3D" id="1.10.3720.10">
    <property type="entry name" value="MetI-like"/>
    <property type="match status" value="1"/>
</dbReference>
<dbReference type="InterPro" id="IPR000515">
    <property type="entry name" value="MetI-like"/>
</dbReference>
<dbReference type="InterPro" id="IPR045621">
    <property type="entry name" value="BPD_transp_1_N"/>
</dbReference>
<reference evidence="9 10" key="1">
    <citation type="submission" date="2018-11" db="EMBL/GenBank/DDBJ databases">
        <title>Genomic Encyclopedia of Type Strains, Phase IV (KMG-IV): sequencing the most valuable type-strain genomes for metagenomic binning, comparative biology and taxonomic classification.</title>
        <authorList>
            <person name="Goeker M."/>
        </authorList>
    </citation>
    <scope>NUCLEOTIDE SEQUENCE [LARGE SCALE GENOMIC DNA]</scope>
    <source>
        <strain evidence="9 10">DSM 5900</strain>
    </source>
</reference>
<evidence type="ECO:0000256" key="7">
    <source>
        <dbReference type="RuleBase" id="RU363032"/>
    </source>
</evidence>
<dbReference type="GO" id="GO:0005886">
    <property type="term" value="C:plasma membrane"/>
    <property type="evidence" value="ECO:0007669"/>
    <property type="project" value="UniProtKB-SubCell"/>
</dbReference>
<comment type="caution">
    <text evidence="9">The sequence shown here is derived from an EMBL/GenBank/DDBJ whole genome shotgun (WGS) entry which is preliminary data.</text>
</comment>
<dbReference type="PANTHER" id="PTHR43163:SF9">
    <property type="entry name" value="ABC TRANSPORTER PERMEASE PROTEIN"/>
    <property type="match status" value="1"/>
</dbReference>
<dbReference type="CDD" id="cd06261">
    <property type="entry name" value="TM_PBP2"/>
    <property type="match status" value="1"/>
</dbReference>
<organism evidence="9 10">
    <name type="scientific">Stella humosa</name>
    <dbReference type="NCBI Taxonomy" id="94"/>
    <lineage>
        <taxon>Bacteria</taxon>
        <taxon>Pseudomonadati</taxon>
        <taxon>Pseudomonadota</taxon>
        <taxon>Alphaproteobacteria</taxon>
        <taxon>Rhodospirillales</taxon>
        <taxon>Stellaceae</taxon>
        <taxon>Stella</taxon>
    </lineage>
</organism>
<dbReference type="PROSITE" id="PS50928">
    <property type="entry name" value="ABC_TM1"/>
    <property type="match status" value="1"/>
</dbReference>
<feature type="domain" description="ABC transmembrane type-1" evidence="8">
    <location>
        <begin position="98"/>
        <end position="312"/>
    </location>
</feature>
<keyword evidence="4 7" id="KW-0812">Transmembrane</keyword>
<comment type="subcellular location">
    <subcellularLocation>
        <location evidence="1 7">Cell membrane</location>
        <topology evidence="1 7">Multi-pass membrane protein</topology>
    </subcellularLocation>
</comment>
<evidence type="ECO:0000259" key="8">
    <source>
        <dbReference type="PROSITE" id="PS50928"/>
    </source>
</evidence>
<evidence type="ECO:0000313" key="9">
    <source>
        <dbReference type="EMBL" id="ROP99633.1"/>
    </source>
</evidence>
<keyword evidence="10" id="KW-1185">Reference proteome</keyword>
<keyword evidence="3" id="KW-1003">Cell membrane</keyword>
<dbReference type="AlphaFoldDB" id="A0A3N1LWS5"/>
<dbReference type="Pfam" id="PF00528">
    <property type="entry name" value="BPD_transp_1"/>
    <property type="match status" value="1"/>
</dbReference>
<keyword evidence="5 7" id="KW-1133">Transmembrane helix</keyword>
<dbReference type="Pfam" id="PF19300">
    <property type="entry name" value="BPD_transp_1_N"/>
    <property type="match status" value="1"/>
</dbReference>
<feature type="transmembrane region" description="Helical" evidence="7">
    <location>
        <begin position="136"/>
        <end position="159"/>
    </location>
</feature>
<name>A0A3N1LWS5_9PROT</name>
<feature type="transmembrane region" description="Helical" evidence="7">
    <location>
        <begin position="243"/>
        <end position="269"/>
    </location>
</feature>
<evidence type="ECO:0000313" key="10">
    <source>
        <dbReference type="Proteomes" id="UP000278222"/>
    </source>
</evidence>
<evidence type="ECO:0000256" key="1">
    <source>
        <dbReference type="ARBA" id="ARBA00004651"/>
    </source>
</evidence>
<evidence type="ECO:0000256" key="6">
    <source>
        <dbReference type="ARBA" id="ARBA00023136"/>
    </source>
</evidence>
<feature type="transmembrane region" description="Helical" evidence="7">
    <location>
        <begin position="102"/>
        <end position="124"/>
    </location>
</feature>
<comment type="similarity">
    <text evidence="7">Belongs to the binding-protein-dependent transport system permease family.</text>
</comment>
<feature type="transmembrane region" description="Helical" evidence="7">
    <location>
        <begin position="289"/>
        <end position="315"/>
    </location>
</feature>
<dbReference type="EMBL" id="RJKX01000013">
    <property type="protein sequence ID" value="ROP99633.1"/>
    <property type="molecule type" value="Genomic_DNA"/>
</dbReference>
<keyword evidence="6 7" id="KW-0472">Membrane</keyword>
<evidence type="ECO:0000256" key="3">
    <source>
        <dbReference type="ARBA" id="ARBA00022475"/>
    </source>
</evidence>
<evidence type="ECO:0000256" key="5">
    <source>
        <dbReference type="ARBA" id="ARBA00022989"/>
    </source>
</evidence>
<evidence type="ECO:0000256" key="2">
    <source>
        <dbReference type="ARBA" id="ARBA00022448"/>
    </source>
</evidence>
<evidence type="ECO:0000256" key="4">
    <source>
        <dbReference type="ARBA" id="ARBA00022692"/>
    </source>
</evidence>
<dbReference type="PANTHER" id="PTHR43163">
    <property type="entry name" value="DIPEPTIDE TRANSPORT SYSTEM PERMEASE PROTEIN DPPB-RELATED"/>
    <property type="match status" value="1"/>
</dbReference>
<sequence>MRLRYLLRRLAGGLLVVLLVIVFCFVILRLAPGDPAMIMAGESGASDEQFIADIRRSYGLDQPLPVQLAKYLGNVLQFDLGFSYRQKRPNAELIAERLPATLLLAASAFVLSLALGIVLGYLAARFRGLADAAVSIFSLAFYATPIFWIGLMGILVFSVQLEWLPAFGMRSILPVTGGWAKAADVARHLILPTLTLGLFYTAIYARLMRASLLEVRPLDFVATARAKGASIGRVWRRHMFRNAVLPVLTMAGVQAGQIVGGSILVETVFAWPGIGRLAFEAVFQRDYNLLLGIFLVTSTAVVAINIATDFIYTLVDPRTGPAR</sequence>
<accession>A0A3N1LWS5</accession>
<dbReference type="GO" id="GO:0055085">
    <property type="term" value="P:transmembrane transport"/>
    <property type="evidence" value="ECO:0007669"/>
    <property type="project" value="InterPro"/>
</dbReference>
<gene>
    <name evidence="9" type="ORF">EDC65_1417</name>
</gene>
<dbReference type="Proteomes" id="UP000278222">
    <property type="component" value="Unassembled WGS sequence"/>
</dbReference>
<feature type="transmembrane region" description="Helical" evidence="7">
    <location>
        <begin position="12"/>
        <end position="31"/>
    </location>
</feature>
<dbReference type="SUPFAM" id="SSF161098">
    <property type="entry name" value="MetI-like"/>
    <property type="match status" value="1"/>
</dbReference>